<sequence length="466" mass="48886">MEISTGATAAALGDLAAFEGRAVAGLEDGELIAALGAAALVVRTSEATLAALAFQVGQRSAPDLGPSGLAREHGFSSPGRMVAHATGGSLGDAAHLIDAGRAFAPRTMPDGLNLDGANPGGLNLGGANVDGANVGDPAPAPSLSARPQPAYPRLATCLAAGDIGAAAAALVGRTLDTLGEQAQFVEERLVERACELDLGELRRVCQRLEASSDPVAWEARERRQYEARHVSISEDHDGMLLIHARLDPPSAAPVVAWLDAQVKDAFRRRRDGDPLDADTRTVGQIRADALVGLARHGMACDEPTSGVSTTMVVRIGLDELLTGTGLGESDNLTAPLSAGAIRVIAADAEIIPAVLGANSEVLDIGRQRRLFTRAQRLALVERDGGCAMCHAPPSYCEAHHIRWWRHLGGTDLDNGVLLCTACHHRVHRDGWHIESTRGQVWITPPPSVDPTGKRRLGGRARMQLAA</sequence>
<evidence type="ECO:0000313" key="4">
    <source>
        <dbReference type="Proteomes" id="UP000547973"/>
    </source>
</evidence>
<dbReference type="CDD" id="cd00085">
    <property type="entry name" value="HNHc"/>
    <property type="match status" value="1"/>
</dbReference>
<evidence type="ECO:0000256" key="1">
    <source>
        <dbReference type="ARBA" id="ARBA00023450"/>
    </source>
</evidence>
<name>A0A7Y9Z7V4_9MICO</name>
<gene>
    <name evidence="3" type="ORF">BKA03_000503</name>
</gene>
<dbReference type="GO" id="GO:0004519">
    <property type="term" value="F:endonuclease activity"/>
    <property type="evidence" value="ECO:0007669"/>
    <property type="project" value="InterPro"/>
</dbReference>
<dbReference type="InterPro" id="IPR003615">
    <property type="entry name" value="HNH_nuc"/>
</dbReference>
<dbReference type="Proteomes" id="UP000547973">
    <property type="component" value="Unassembled WGS sequence"/>
</dbReference>
<comment type="caution">
    <text evidence="3">The sequence shown here is derived from an EMBL/GenBank/DDBJ whole genome shotgun (WGS) entry which is preliminary data.</text>
</comment>
<dbReference type="Gene3D" id="1.10.30.50">
    <property type="match status" value="1"/>
</dbReference>
<feature type="domain" description="HNH nuclease" evidence="2">
    <location>
        <begin position="374"/>
        <end position="424"/>
    </location>
</feature>
<dbReference type="GO" id="GO:0003676">
    <property type="term" value="F:nucleic acid binding"/>
    <property type="evidence" value="ECO:0007669"/>
    <property type="project" value="InterPro"/>
</dbReference>
<dbReference type="InterPro" id="IPR002711">
    <property type="entry name" value="HNH"/>
</dbReference>
<dbReference type="AlphaFoldDB" id="A0A7Y9Z7V4"/>
<organism evidence="3 4">
    <name type="scientific">Demequina lutea</name>
    <dbReference type="NCBI Taxonomy" id="431489"/>
    <lineage>
        <taxon>Bacteria</taxon>
        <taxon>Bacillati</taxon>
        <taxon>Actinomycetota</taxon>
        <taxon>Actinomycetes</taxon>
        <taxon>Micrococcales</taxon>
        <taxon>Demequinaceae</taxon>
        <taxon>Demequina</taxon>
    </lineage>
</organism>
<protein>
    <recommendedName>
        <fullName evidence="2">HNH nuclease domain-containing protein</fullName>
    </recommendedName>
</protein>
<dbReference type="Pfam" id="PF02720">
    <property type="entry name" value="DUF222"/>
    <property type="match status" value="1"/>
</dbReference>
<dbReference type="SMART" id="SM00507">
    <property type="entry name" value="HNHc"/>
    <property type="match status" value="1"/>
</dbReference>
<proteinExistence type="inferred from homology"/>
<accession>A0A7Y9Z7V4</accession>
<evidence type="ECO:0000259" key="2">
    <source>
        <dbReference type="SMART" id="SM00507"/>
    </source>
</evidence>
<dbReference type="Pfam" id="PF01844">
    <property type="entry name" value="HNH"/>
    <property type="match status" value="1"/>
</dbReference>
<dbReference type="RefSeq" id="WP_062075472.1">
    <property type="nucleotide sequence ID" value="NZ_BBRC01000009.1"/>
</dbReference>
<evidence type="ECO:0000313" key="3">
    <source>
        <dbReference type="EMBL" id="NYI40384.1"/>
    </source>
</evidence>
<dbReference type="GO" id="GO:0008270">
    <property type="term" value="F:zinc ion binding"/>
    <property type="evidence" value="ECO:0007669"/>
    <property type="project" value="InterPro"/>
</dbReference>
<dbReference type="OrthoDB" id="5177627at2"/>
<dbReference type="InterPro" id="IPR003870">
    <property type="entry name" value="DUF222"/>
</dbReference>
<dbReference type="EMBL" id="JACBZO010000001">
    <property type="protein sequence ID" value="NYI40384.1"/>
    <property type="molecule type" value="Genomic_DNA"/>
</dbReference>
<reference evidence="3 4" key="1">
    <citation type="submission" date="2020-07" db="EMBL/GenBank/DDBJ databases">
        <title>Sequencing the genomes of 1000 actinobacteria strains.</title>
        <authorList>
            <person name="Klenk H.-P."/>
        </authorList>
    </citation>
    <scope>NUCLEOTIDE SEQUENCE [LARGE SCALE GENOMIC DNA]</scope>
    <source>
        <strain evidence="3 4">DSM 19970</strain>
    </source>
</reference>
<keyword evidence="4" id="KW-1185">Reference proteome</keyword>
<comment type="similarity">
    <text evidence="1">Belongs to the Rv1128c/1148c/1588c/1702c/1945/3466 family.</text>
</comment>